<feature type="compositionally biased region" description="Low complexity" evidence="1">
    <location>
        <begin position="413"/>
        <end position="428"/>
    </location>
</feature>
<feature type="compositionally biased region" description="Pro residues" evidence="1">
    <location>
        <begin position="576"/>
        <end position="585"/>
    </location>
</feature>
<organism evidence="3">
    <name type="scientific">Dichomitus squalens</name>
    <dbReference type="NCBI Taxonomy" id="114155"/>
    <lineage>
        <taxon>Eukaryota</taxon>
        <taxon>Fungi</taxon>
        <taxon>Dikarya</taxon>
        <taxon>Basidiomycota</taxon>
        <taxon>Agaricomycotina</taxon>
        <taxon>Agaricomycetes</taxon>
        <taxon>Polyporales</taxon>
        <taxon>Polyporaceae</taxon>
        <taxon>Dichomitus</taxon>
    </lineage>
</organism>
<feature type="compositionally biased region" description="Low complexity" evidence="1">
    <location>
        <begin position="586"/>
        <end position="601"/>
    </location>
</feature>
<feature type="compositionally biased region" description="Low complexity" evidence="1">
    <location>
        <begin position="563"/>
        <end position="575"/>
    </location>
</feature>
<gene>
    <name evidence="3" type="ORF">BD311DRAFT_799776</name>
</gene>
<feature type="compositionally biased region" description="Low complexity" evidence="1">
    <location>
        <begin position="249"/>
        <end position="266"/>
    </location>
</feature>
<feature type="compositionally biased region" description="Low complexity" evidence="1">
    <location>
        <begin position="533"/>
        <end position="542"/>
    </location>
</feature>
<keyword evidence="2" id="KW-0472">Membrane</keyword>
<feature type="compositionally biased region" description="Low complexity" evidence="1">
    <location>
        <begin position="446"/>
        <end position="466"/>
    </location>
</feature>
<feature type="region of interest" description="Disordered" evidence="1">
    <location>
        <begin position="410"/>
        <end position="694"/>
    </location>
</feature>
<feature type="compositionally biased region" description="Low complexity" evidence="1">
    <location>
        <begin position="646"/>
        <end position="660"/>
    </location>
</feature>
<dbReference type="EMBL" id="ML143494">
    <property type="protein sequence ID" value="TBU23821.1"/>
    <property type="molecule type" value="Genomic_DNA"/>
</dbReference>
<feature type="compositionally biased region" description="Polar residues" evidence="1">
    <location>
        <begin position="377"/>
        <end position="394"/>
    </location>
</feature>
<feature type="compositionally biased region" description="Low complexity" evidence="1">
    <location>
        <begin position="362"/>
        <end position="371"/>
    </location>
</feature>
<keyword evidence="2" id="KW-1133">Transmembrane helix</keyword>
<keyword evidence="2" id="KW-0812">Transmembrane</keyword>
<name>A0A4Q9MDM3_9APHY</name>
<dbReference type="OrthoDB" id="2756968at2759"/>
<feature type="compositionally biased region" description="Acidic residues" evidence="1">
    <location>
        <begin position="323"/>
        <end position="333"/>
    </location>
</feature>
<feature type="compositionally biased region" description="Polar residues" evidence="1">
    <location>
        <begin position="612"/>
        <end position="644"/>
    </location>
</feature>
<feature type="compositionally biased region" description="Pro residues" evidence="1">
    <location>
        <begin position="661"/>
        <end position="670"/>
    </location>
</feature>
<proteinExistence type="predicted"/>
<evidence type="ECO:0000256" key="1">
    <source>
        <dbReference type="SAM" id="MobiDB-lite"/>
    </source>
</evidence>
<feature type="compositionally biased region" description="Polar residues" evidence="1">
    <location>
        <begin position="290"/>
        <end position="301"/>
    </location>
</feature>
<feature type="transmembrane region" description="Helical" evidence="2">
    <location>
        <begin position="32"/>
        <end position="56"/>
    </location>
</feature>
<feature type="region of interest" description="Disordered" evidence="1">
    <location>
        <begin position="170"/>
        <end position="398"/>
    </location>
</feature>
<protein>
    <submittedName>
        <fullName evidence="3">Uncharacterized protein</fullName>
    </submittedName>
</protein>
<feature type="compositionally biased region" description="Low complexity" evidence="1">
    <location>
        <begin position="193"/>
        <end position="206"/>
    </location>
</feature>
<accession>A0A4Q9MDM3</accession>
<evidence type="ECO:0000256" key="2">
    <source>
        <dbReference type="SAM" id="Phobius"/>
    </source>
</evidence>
<sequence>MAVSANCEQCANDQNPYIPVENQEDDQPTANLGVVLGVVGGLALVALVVVIVVPLVRRREAQRRALPVRFGSVRSSNSGYYRKARTSDIEDGDGTYLPSRRPSLLHQKMFPGPASKKPPVLPLILDPLRPISAISWSDLRSRLGLSSASLSHRADPDWYRDVEDTEIEMADDGDEMSLPTNGATVSHGHRTRSTLSGSTRSMTTGGAIEGEALPSLPPSQSTPTPPGLPSKRVSPAVTARRASLPITPISPSDSNLSPSSFSSNRNTAMHPFVRPLPTPPTMSGPGAPQMTPSAMTFSPLSPVSPANLARNASYARSRGMDPVPEDADADASEYAETRSLRQLPSPPASPDQDHVDARRRGSSVSSSRRPSLAGRQSAPNALPSSYRPRSSTGPSVGLPLTAAFQTSVLRTGSGASSSSIAPSRSSFAHGQRYPSITTSSPPPRSRPSSASVSSMSSVMAAARASPSPSPAPDTNDVMARPTEAFRRMSTTDIRQRHPRASSSRPDSPNAEGQARAFLRTSDALGMPQVYEATTSGTSSRPSSSHRHAVVYNPPPPGTGISGGAPPSSFASSRPLPLTPTSPPALSPIATPAASSSAPRLSVHTNPRAPGTGSAQPSAVNWKSLASGSRTSLASTHHSSSQTPLPRSRSNSVRSVRTLPSHLPPLDPLPPLSIGLKGSSEEDNEDDLRAQGRKR</sequence>
<evidence type="ECO:0000313" key="3">
    <source>
        <dbReference type="EMBL" id="TBU23821.1"/>
    </source>
</evidence>
<dbReference type="Proteomes" id="UP000292957">
    <property type="component" value="Unassembled WGS sequence"/>
</dbReference>
<reference evidence="3" key="1">
    <citation type="submission" date="2019-01" db="EMBL/GenBank/DDBJ databases">
        <title>Draft genome sequences of three monokaryotic isolates of the white-rot basidiomycete fungus Dichomitus squalens.</title>
        <authorList>
            <consortium name="DOE Joint Genome Institute"/>
            <person name="Lopez S.C."/>
            <person name="Andreopoulos B."/>
            <person name="Pangilinan J."/>
            <person name="Lipzen A."/>
            <person name="Riley R."/>
            <person name="Ahrendt S."/>
            <person name="Ng V."/>
            <person name="Barry K."/>
            <person name="Daum C."/>
            <person name="Grigoriev I.V."/>
            <person name="Hilden K.S."/>
            <person name="Makela M.R."/>
            <person name="de Vries R.P."/>
        </authorList>
    </citation>
    <scope>NUCLEOTIDE SEQUENCE [LARGE SCALE GENOMIC DNA]</scope>
    <source>
        <strain evidence="3">OM18370.1</strain>
    </source>
</reference>
<dbReference type="AlphaFoldDB" id="A0A4Q9MDM3"/>